<feature type="region of interest" description="Disordered" evidence="1">
    <location>
        <begin position="209"/>
        <end position="231"/>
    </location>
</feature>
<accession>A0ABD1ICX4</accession>
<keyword evidence="5" id="KW-1185">Reference proteome</keyword>
<feature type="domain" description="Cupin type-1" evidence="3">
    <location>
        <begin position="240"/>
        <end position="391"/>
    </location>
</feature>
<evidence type="ECO:0000256" key="1">
    <source>
        <dbReference type="SAM" id="MobiDB-lite"/>
    </source>
</evidence>
<evidence type="ECO:0000259" key="3">
    <source>
        <dbReference type="SMART" id="SM00835"/>
    </source>
</evidence>
<dbReference type="Gene3D" id="2.60.120.10">
    <property type="entry name" value="Jelly Rolls"/>
    <property type="match status" value="2"/>
</dbReference>
<dbReference type="InterPro" id="IPR006045">
    <property type="entry name" value="Cupin_1"/>
</dbReference>
<feature type="compositionally biased region" description="Basic and acidic residues" evidence="1">
    <location>
        <begin position="214"/>
        <end position="231"/>
    </location>
</feature>
<dbReference type="PANTHER" id="PTHR31189">
    <property type="entry name" value="OS03G0336100 PROTEIN-RELATED"/>
    <property type="match status" value="1"/>
</dbReference>
<feature type="chain" id="PRO_5044850891" evidence="2">
    <location>
        <begin position="24"/>
        <end position="503"/>
    </location>
</feature>
<feature type="region of interest" description="Disordered" evidence="1">
    <location>
        <begin position="416"/>
        <end position="489"/>
    </location>
</feature>
<evidence type="ECO:0000256" key="2">
    <source>
        <dbReference type="SAM" id="SignalP"/>
    </source>
</evidence>
<feature type="domain" description="Cupin type-1" evidence="3">
    <location>
        <begin position="42"/>
        <end position="180"/>
    </location>
</feature>
<dbReference type="InterPro" id="IPR050253">
    <property type="entry name" value="Seed_Storage-Functional"/>
</dbReference>
<dbReference type="CDD" id="cd02244">
    <property type="entry name" value="cupin_7S_vicilin-like_N"/>
    <property type="match status" value="1"/>
</dbReference>
<dbReference type="SUPFAM" id="SSF51182">
    <property type="entry name" value="RmlC-like cupins"/>
    <property type="match status" value="1"/>
</dbReference>
<evidence type="ECO:0000313" key="5">
    <source>
        <dbReference type="Proteomes" id="UP001567538"/>
    </source>
</evidence>
<comment type="caution">
    <text evidence="4">The sequence shown here is derived from an EMBL/GenBank/DDBJ whole genome shotgun (WGS) entry which is preliminary data.</text>
</comment>
<keyword evidence="2" id="KW-0732">Signal</keyword>
<sequence length="503" mass="56593">MSKIVVVVQCYLILLVFCASVHAEGVRASGSGPVVKKEERWPVVSNEYGQISAVRVSDGINGSYLLHFFNLEPSSLLLPLLLNADMFFYVHAGSGRLSWTEDDELKDMNIKGGDVHRLVQGSVLYIRSDEGLKIHAIFANSNDDLREPATDPYSSIQDIVLGFDKTILQATFKVSEQVIDELLDGTKPPIITHVDAFCRGDLSCDLNKKKKDKKEKEDKEEKEDKKEKEKEKEKKHAKLFNVFEGEKTIENCNGWSTVVTEKQLAALEGSSIGLFIVKLKAGAMMEPHWNAMDTDVVVVLEGRGVVRVSSPSVTKGRVLRLEVEQGDVFVVPRFNPAAQMAFNNGSFVYMGFTRMAQRSNAQFISGKTSVFQLLSKDVLQLSFNVKPRTLDELLAARNNTVISPCLSCAEEEVQIMEQGEREEEAGSRRHHGGGREEEHRREEEEAERRHGGEEEEGAEWGREGEEEEGAEWGREGEERESEAEWKKKNQQYVDGGRRILKRN</sequence>
<dbReference type="SMART" id="SM00835">
    <property type="entry name" value="Cupin_1"/>
    <property type="match status" value="2"/>
</dbReference>
<dbReference type="AlphaFoldDB" id="A0ABD1ICX4"/>
<feature type="signal peptide" evidence="2">
    <location>
        <begin position="1"/>
        <end position="23"/>
    </location>
</feature>
<dbReference type="InterPro" id="IPR011051">
    <property type="entry name" value="RmlC_Cupin_sf"/>
</dbReference>
<dbReference type="EMBL" id="JBEAFC010000002">
    <property type="protein sequence ID" value="KAL1566565.1"/>
    <property type="molecule type" value="Genomic_DNA"/>
</dbReference>
<dbReference type="PANTHER" id="PTHR31189:SF7">
    <property type="entry name" value="OS03G0197300 PROTEIN"/>
    <property type="match status" value="1"/>
</dbReference>
<feature type="compositionally biased region" description="Acidic residues" evidence="1">
    <location>
        <begin position="453"/>
        <end position="470"/>
    </location>
</feature>
<evidence type="ECO:0000313" key="4">
    <source>
        <dbReference type="EMBL" id="KAL1566565.1"/>
    </source>
</evidence>
<feature type="compositionally biased region" description="Basic and acidic residues" evidence="1">
    <location>
        <begin position="471"/>
        <end position="487"/>
    </location>
</feature>
<proteinExistence type="predicted"/>
<dbReference type="CDD" id="cd02245">
    <property type="entry name" value="cupin_7S_vicilin-like_C"/>
    <property type="match status" value="1"/>
</dbReference>
<organism evidence="4 5">
    <name type="scientific">Salvia divinorum</name>
    <name type="common">Maria pastora</name>
    <name type="synonym">Diviner's sage</name>
    <dbReference type="NCBI Taxonomy" id="28513"/>
    <lineage>
        <taxon>Eukaryota</taxon>
        <taxon>Viridiplantae</taxon>
        <taxon>Streptophyta</taxon>
        <taxon>Embryophyta</taxon>
        <taxon>Tracheophyta</taxon>
        <taxon>Spermatophyta</taxon>
        <taxon>Magnoliopsida</taxon>
        <taxon>eudicotyledons</taxon>
        <taxon>Gunneridae</taxon>
        <taxon>Pentapetalae</taxon>
        <taxon>asterids</taxon>
        <taxon>lamiids</taxon>
        <taxon>Lamiales</taxon>
        <taxon>Lamiaceae</taxon>
        <taxon>Nepetoideae</taxon>
        <taxon>Mentheae</taxon>
        <taxon>Salviinae</taxon>
        <taxon>Salvia</taxon>
        <taxon>Salvia subgen. Calosphace</taxon>
    </lineage>
</organism>
<protein>
    <submittedName>
        <fullName evidence="4">Vicilin-like seed storage protein</fullName>
    </submittedName>
</protein>
<dbReference type="Pfam" id="PF00190">
    <property type="entry name" value="Cupin_1"/>
    <property type="match status" value="1"/>
</dbReference>
<reference evidence="4 5" key="1">
    <citation type="submission" date="2024-06" db="EMBL/GenBank/DDBJ databases">
        <title>A chromosome level genome sequence of Diviner's sage (Salvia divinorum).</title>
        <authorList>
            <person name="Ford S.A."/>
            <person name="Ro D.-K."/>
            <person name="Ness R.W."/>
            <person name="Phillips M.A."/>
        </authorList>
    </citation>
    <scope>NUCLEOTIDE SEQUENCE [LARGE SCALE GENOMIC DNA]</scope>
    <source>
        <strain evidence="4">SAF-2024a</strain>
        <tissue evidence="4">Leaf</tissue>
    </source>
</reference>
<dbReference type="Proteomes" id="UP001567538">
    <property type="component" value="Unassembled WGS sequence"/>
</dbReference>
<dbReference type="InterPro" id="IPR014710">
    <property type="entry name" value="RmlC-like_jellyroll"/>
</dbReference>
<name>A0ABD1ICX4_SALDI</name>
<gene>
    <name evidence="4" type="ORF">AAHA92_02164</name>
</gene>
<feature type="compositionally biased region" description="Basic and acidic residues" evidence="1">
    <location>
        <begin position="433"/>
        <end position="452"/>
    </location>
</feature>